<accession>A0A5B8HW77</accession>
<evidence type="ECO:0000313" key="1">
    <source>
        <dbReference type="EMBL" id="QDY52329.1"/>
    </source>
</evidence>
<gene>
    <name evidence="1" type="ORF">6_41</name>
</gene>
<organism evidence="1">
    <name type="scientific">Mimiviridae sp. ChoanoV1</name>
    <dbReference type="NCBI Taxonomy" id="2596887"/>
    <lineage>
        <taxon>Viruses</taxon>
        <taxon>Varidnaviria</taxon>
        <taxon>Bamfordvirae</taxon>
        <taxon>Nucleocytoviricota</taxon>
        <taxon>Megaviricetes</taxon>
        <taxon>Imitervirales</taxon>
        <taxon>Schizomimiviridae</taxon>
    </lineage>
</organism>
<proteinExistence type="predicted"/>
<protein>
    <submittedName>
        <fullName evidence="1">Uncharacterized protein</fullName>
    </submittedName>
</protein>
<sequence length="34" mass="4052">MNNLSLYEKVKNNFLLSVPKKKVQKININDILYE</sequence>
<name>A0A5B8HW77_9VIRU</name>
<dbReference type="EMBL" id="MK250090">
    <property type="protein sequence ID" value="QDY52329.1"/>
    <property type="molecule type" value="Genomic_DNA"/>
</dbReference>
<reference evidence="1" key="1">
    <citation type="submission" date="2018-11" db="EMBL/GenBank/DDBJ databases">
        <title>A distinct lineage of giant viruses engineers rhodopsin photosystems in predatory marine eukaryotes.</title>
        <authorList>
            <person name="Needham D.M."/>
            <person name="Yoshizawa S."/>
            <person name="Hosaka T."/>
            <person name="Poirier C."/>
            <person name="Choi C.-J."/>
            <person name="Hehenberger E."/>
            <person name="Irwin N.A.T."/>
            <person name="Wilken S."/>
            <person name="Yung C.-M."/>
            <person name="Bachy C."/>
            <person name="Kurihara R."/>
            <person name="Nakajima Y."/>
            <person name="Kojima K."/>
            <person name="Kimura-Someya T."/>
            <person name="Leonard G."/>
            <person name="Malmstrom R.R."/>
            <person name="Mende D."/>
            <person name="Olson D.K."/>
            <person name="Sudo Y."/>
            <person name="Sudek S."/>
            <person name="Richards T.A."/>
            <person name="DeLong E.F."/>
            <person name="Keeling P.J."/>
            <person name="Santoro A.E."/>
            <person name="Shirouzu M."/>
            <person name="Iwasaki W."/>
            <person name="Worden A.Z."/>
        </authorList>
    </citation>
    <scope>NUCLEOTIDE SEQUENCE</scope>
</reference>